<dbReference type="PANTHER" id="PTHR45867">
    <property type="entry name" value="PURPLE ACID PHOSPHATASE"/>
    <property type="match status" value="1"/>
</dbReference>
<dbReference type="SUPFAM" id="SSF49363">
    <property type="entry name" value="Purple acid phosphatase, N-terminal domain"/>
    <property type="match status" value="1"/>
</dbReference>
<evidence type="ECO:0000313" key="7">
    <source>
        <dbReference type="EMBL" id="KAJ7374453.1"/>
    </source>
</evidence>
<reference evidence="7" key="1">
    <citation type="submission" date="2023-01" db="EMBL/GenBank/DDBJ databases">
        <title>Genome assembly of the deep-sea coral Lophelia pertusa.</title>
        <authorList>
            <person name="Herrera S."/>
            <person name="Cordes E."/>
        </authorList>
    </citation>
    <scope>NUCLEOTIDE SEQUENCE</scope>
    <source>
        <strain evidence="7">USNM1676648</strain>
        <tissue evidence="7">Polyp</tissue>
    </source>
</reference>
<comment type="similarity">
    <text evidence="3">Belongs to the metallophosphoesterase superfamily. Purple acid phosphatase family.</text>
</comment>
<comment type="caution">
    <text evidence="7">The sequence shown here is derived from an EMBL/GenBank/DDBJ whole genome shotgun (WGS) entry which is preliminary data.</text>
</comment>
<comment type="catalytic activity">
    <reaction evidence="3">
        <text>a phosphate monoester + H2O = an alcohol + phosphate</text>
        <dbReference type="Rhea" id="RHEA:15017"/>
        <dbReference type="ChEBI" id="CHEBI:15377"/>
        <dbReference type="ChEBI" id="CHEBI:30879"/>
        <dbReference type="ChEBI" id="CHEBI:43474"/>
        <dbReference type="ChEBI" id="CHEBI:67140"/>
        <dbReference type="EC" id="3.1.3.2"/>
    </reaction>
</comment>
<name>A0A9W9Z618_9CNID</name>
<sequence length="391" mass="44917">MPEQIHISATGDPTEMMVTWVTLAATNYSIVEYNKVGLPLALRASGAITKFTDGGSAHRVLYIHRVKLTGLVPDQRYDYHCGGYEGWSAKFSFNALKSGVDWSPRMAFYGDLGSVNAKSVAYLQEDAQEGKYDAILHVGDFAYNMEDNNAITGDDFMNQIQTMAAYVPYMTCPGNHERAYNFSNYRNRFSMPGNTEGIFYSWNIGPAHIISYSTEVYFWLEFGIEQIVQQYEFLERDLREAALPENRKLRPWIITMGHKPMYCSNADGDMNADYVVRKGITSKHLWPLEDLFYKYGVDLMLTAHEHSYERLWPIYNMQGCVSKHDPFPKDQPPWTAYRTVDYGYTRMNIQNKTHIYIEQVNVDLGGQVVDKMTLIKDVHGPEAWIRKNVKN</sequence>
<dbReference type="Pfam" id="PF16656">
    <property type="entry name" value="Pur_ac_phosph_N"/>
    <property type="match status" value="1"/>
</dbReference>
<keyword evidence="2" id="KW-0325">Glycoprotein</keyword>
<dbReference type="EMBL" id="MU826828">
    <property type="protein sequence ID" value="KAJ7374453.1"/>
    <property type="molecule type" value="Genomic_DNA"/>
</dbReference>
<gene>
    <name evidence="7" type="ORF">OS493_007559</name>
</gene>
<dbReference type="EC" id="3.1.3.2" evidence="3"/>
<organism evidence="7 8">
    <name type="scientific">Desmophyllum pertusum</name>
    <dbReference type="NCBI Taxonomy" id="174260"/>
    <lineage>
        <taxon>Eukaryota</taxon>
        <taxon>Metazoa</taxon>
        <taxon>Cnidaria</taxon>
        <taxon>Anthozoa</taxon>
        <taxon>Hexacorallia</taxon>
        <taxon>Scleractinia</taxon>
        <taxon>Caryophylliina</taxon>
        <taxon>Caryophylliidae</taxon>
        <taxon>Desmophyllum</taxon>
    </lineage>
</organism>
<dbReference type="InterPro" id="IPR015914">
    <property type="entry name" value="PAPs_N"/>
</dbReference>
<accession>A0A9W9Z618</accession>
<proteinExistence type="inferred from homology"/>
<feature type="domain" description="Calcineurin-like phosphoesterase" evidence="4">
    <location>
        <begin position="105"/>
        <end position="308"/>
    </location>
</feature>
<evidence type="ECO:0000256" key="1">
    <source>
        <dbReference type="ARBA" id="ARBA00022729"/>
    </source>
</evidence>
<dbReference type="InterPro" id="IPR025733">
    <property type="entry name" value="PAPs_C"/>
</dbReference>
<dbReference type="Pfam" id="PF00149">
    <property type="entry name" value="Metallophos"/>
    <property type="match status" value="1"/>
</dbReference>
<dbReference type="InterPro" id="IPR008963">
    <property type="entry name" value="Purple_acid_Pase-like_N"/>
</dbReference>
<dbReference type="Gene3D" id="2.60.40.380">
    <property type="entry name" value="Purple acid phosphatase-like, N-terminal"/>
    <property type="match status" value="1"/>
</dbReference>
<dbReference type="PANTHER" id="PTHR45867:SF3">
    <property type="entry name" value="ACID PHOSPHATASE TYPE 7"/>
    <property type="match status" value="1"/>
</dbReference>
<dbReference type="AlphaFoldDB" id="A0A9W9Z618"/>
<dbReference type="InterPro" id="IPR004843">
    <property type="entry name" value="Calcineurin-like_PHP"/>
</dbReference>
<evidence type="ECO:0000259" key="5">
    <source>
        <dbReference type="Pfam" id="PF14008"/>
    </source>
</evidence>
<dbReference type="OrthoDB" id="45007at2759"/>
<evidence type="ECO:0000259" key="4">
    <source>
        <dbReference type="Pfam" id="PF00149"/>
    </source>
</evidence>
<dbReference type="GO" id="GO:0046872">
    <property type="term" value="F:metal ion binding"/>
    <property type="evidence" value="ECO:0007669"/>
    <property type="project" value="InterPro"/>
</dbReference>
<feature type="domain" description="Purple acid phosphatase N-terminal" evidence="6">
    <location>
        <begin position="2"/>
        <end position="94"/>
    </location>
</feature>
<keyword evidence="3" id="KW-0378">Hydrolase</keyword>
<keyword evidence="8" id="KW-1185">Reference proteome</keyword>
<dbReference type="Pfam" id="PF14008">
    <property type="entry name" value="Metallophos_C"/>
    <property type="match status" value="1"/>
</dbReference>
<protein>
    <recommendedName>
        <fullName evidence="3">Purple acid phosphatase</fullName>
        <ecNumber evidence="3">3.1.3.2</ecNumber>
    </recommendedName>
</protein>
<dbReference type="Proteomes" id="UP001163046">
    <property type="component" value="Unassembled WGS sequence"/>
</dbReference>
<keyword evidence="1" id="KW-0732">Signal</keyword>
<dbReference type="SUPFAM" id="SSF56300">
    <property type="entry name" value="Metallo-dependent phosphatases"/>
    <property type="match status" value="1"/>
</dbReference>
<dbReference type="InterPro" id="IPR041792">
    <property type="entry name" value="MPP_PAP"/>
</dbReference>
<evidence type="ECO:0000259" key="6">
    <source>
        <dbReference type="Pfam" id="PF16656"/>
    </source>
</evidence>
<evidence type="ECO:0000256" key="2">
    <source>
        <dbReference type="ARBA" id="ARBA00023180"/>
    </source>
</evidence>
<dbReference type="GO" id="GO:0003993">
    <property type="term" value="F:acid phosphatase activity"/>
    <property type="evidence" value="ECO:0007669"/>
    <property type="project" value="UniProtKB-EC"/>
</dbReference>
<dbReference type="InterPro" id="IPR029052">
    <property type="entry name" value="Metallo-depent_PP-like"/>
</dbReference>
<evidence type="ECO:0000313" key="8">
    <source>
        <dbReference type="Proteomes" id="UP001163046"/>
    </source>
</evidence>
<dbReference type="Gene3D" id="3.60.21.10">
    <property type="match status" value="1"/>
</dbReference>
<dbReference type="CDD" id="cd00839">
    <property type="entry name" value="MPP_PAPs"/>
    <property type="match status" value="1"/>
</dbReference>
<feature type="domain" description="Purple acid phosphatase C-terminal" evidence="5">
    <location>
        <begin position="319"/>
        <end position="370"/>
    </location>
</feature>
<evidence type="ECO:0000256" key="3">
    <source>
        <dbReference type="RuleBase" id="RU361203"/>
    </source>
</evidence>